<evidence type="ECO:0000313" key="9">
    <source>
        <dbReference type="EMBL" id="MDN3724128.1"/>
    </source>
</evidence>
<dbReference type="Pfam" id="PF04239">
    <property type="entry name" value="DUF421"/>
    <property type="match status" value="1"/>
</dbReference>
<evidence type="ECO:0000256" key="3">
    <source>
        <dbReference type="ARBA" id="ARBA00022475"/>
    </source>
</evidence>
<dbReference type="Proteomes" id="UP001244787">
    <property type="component" value="Unassembled WGS sequence"/>
</dbReference>
<proteinExistence type="inferred from homology"/>
<keyword evidence="10" id="KW-1185">Reference proteome</keyword>
<dbReference type="PANTHER" id="PTHR34582">
    <property type="entry name" value="UPF0702 TRANSMEMBRANE PROTEIN YCAP"/>
    <property type="match status" value="1"/>
</dbReference>
<dbReference type="Gene3D" id="3.30.240.20">
    <property type="entry name" value="bsu07140 like domains"/>
    <property type="match status" value="1"/>
</dbReference>
<feature type="domain" description="YetF C-terminal" evidence="8">
    <location>
        <begin position="89"/>
        <end position="169"/>
    </location>
</feature>
<evidence type="ECO:0000256" key="6">
    <source>
        <dbReference type="ARBA" id="ARBA00023136"/>
    </source>
</evidence>
<feature type="transmembrane region" description="Helical" evidence="7">
    <location>
        <begin position="67"/>
        <end position="87"/>
    </location>
</feature>
<reference evidence="9 10" key="1">
    <citation type="submission" date="2023-06" db="EMBL/GenBank/DDBJ databases">
        <authorList>
            <person name="Ye Y.-Q."/>
            <person name="Du Z.-J."/>
        </authorList>
    </citation>
    <scope>NUCLEOTIDE SEQUENCE [LARGE SCALE GENOMIC DNA]</scope>
    <source>
        <strain evidence="9 10">SDUM287046</strain>
    </source>
</reference>
<evidence type="ECO:0000256" key="7">
    <source>
        <dbReference type="SAM" id="Phobius"/>
    </source>
</evidence>
<dbReference type="PANTHER" id="PTHR34582:SF6">
    <property type="entry name" value="UPF0702 TRANSMEMBRANE PROTEIN YCAP"/>
    <property type="match status" value="1"/>
</dbReference>
<evidence type="ECO:0000256" key="2">
    <source>
        <dbReference type="ARBA" id="ARBA00006448"/>
    </source>
</evidence>
<evidence type="ECO:0000256" key="5">
    <source>
        <dbReference type="ARBA" id="ARBA00022989"/>
    </source>
</evidence>
<feature type="transmembrane region" description="Helical" evidence="7">
    <location>
        <begin position="12"/>
        <end position="32"/>
    </location>
</feature>
<comment type="subcellular location">
    <subcellularLocation>
        <location evidence="1">Cell membrane</location>
        <topology evidence="1">Multi-pass membrane protein</topology>
    </subcellularLocation>
</comment>
<keyword evidence="5 7" id="KW-1133">Transmembrane helix</keyword>
<dbReference type="InterPro" id="IPR023090">
    <property type="entry name" value="UPF0702_alpha/beta_dom_sf"/>
</dbReference>
<evidence type="ECO:0000256" key="1">
    <source>
        <dbReference type="ARBA" id="ARBA00004651"/>
    </source>
</evidence>
<accession>A0ABT8DFX1</accession>
<name>A0ABT8DFX1_9FLAO</name>
<evidence type="ECO:0000256" key="4">
    <source>
        <dbReference type="ARBA" id="ARBA00022692"/>
    </source>
</evidence>
<comment type="caution">
    <text evidence="9">The sequence shown here is derived from an EMBL/GenBank/DDBJ whole genome shotgun (WGS) entry which is preliminary data.</text>
</comment>
<protein>
    <submittedName>
        <fullName evidence="9">DUF421 domain-containing protein</fullName>
    </submittedName>
</protein>
<evidence type="ECO:0000313" key="10">
    <source>
        <dbReference type="Proteomes" id="UP001244787"/>
    </source>
</evidence>
<dbReference type="InterPro" id="IPR007353">
    <property type="entry name" value="DUF421"/>
</dbReference>
<keyword evidence="6 7" id="KW-0472">Membrane</keyword>
<sequence length="173" mass="19892">MENSLQEILMNSLHIFLSCLGIYIAVILFTRFFGKRSFSKMSSFDFAMTLAIGSIIASTTLPQKVTLYEGIIGLFSVYLLQSTAAYFRRFRKFQKVIDNEPILLMDRTEILHENLKKVQVTEGDLRAKLREANVIALSQVRAVIFETTGDMVVLRSNDEQELEQWIMKDVKLK</sequence>
<organism evidence="9 10">
    <name type="scientific">Aequorivita aurantiaca</name>
    <dbReference type="NCBI Taxonomy" id="3053356"/>
    <lineage>
        <taxon>Bacteria</taxon>
        <taxon>Pseudomonadati</taxon>
        <taxon>Bacteroidota</taxon>
        <taxon>Flavobacteriia</taxon>
        <taxon>Flavobacteriales</taxon>
        <taxon>Flavobacteriaceae</taxon>
        <taxon>Aequorivita</taxon>
    </lineage>
</organism>
<comment type="similarity">
    <text evidence="2">Belongs to the UPF0702 family.</text>
</comment>
<gene>
    <name evidence="9" type="ORF">QRD02_07020</name>
</gene>
<keyword evidence="3" id="KW-1003">Cell membrane</keyword>
<dbReference type="EMBL" id="JAUGQQ010000003">
    <property type="protein sequence ID" value="MDN3724128.1"/>
    <property type="molecule type" value="Genomic_DNA"/>
</dbReference>
<keyword evidence="4 7" id="KW-0812">Transmembrane</keyword>
<evidence type="ECO:0000259" key="8">
    <source>
        <dbReference type="Pfam" id="PF04239"/>
    </source>
</evidence>
<dbReference type="RefSeq" id="WP_290254220.1">
    <property type="nucleotide sequence ID" value="NZ_JAUGQQ010000003.1"/>
</dbReference>